<evidence type="ECO:0000256" key="1">
    <source>
        <dbReference type="SAM" id="Coils"/>
    </source>
</evidence>
<keyword evidence="1" id="KW-0175">Coiled coil</keyword>
<gene>
    <name evidence="4" type="ORF">NKR23_g7207</name>
</gene>
<feature type="coiled-coil region" evidence="1">
    <location>
        <begin position="399"/>
        <end position="447"/>
    </location>
</feature>
<evidence type="ECO:0000313" key="4">
    <source>
        <dbReference type="EMBL" id="KAJ9142431.1"/>
    </source>
</evidence>
<keyword evidence="5" id="KW-1185">Reference proteome</keyword>
<dbReference type="InterPro" id="IPR027417">
    <property type="entry name" value="P-loop_NTPase"/>
</dbReference>
<proteinExistence type="predicted"/>
<dbReference type="EMBL" id="JANBVO010000022">
    <property type="protein sequence ID" value="KAJ9142431.1"/>
    <property type="molecule type" value="Genomic_DNA"/>
</dbReference>
<dbReference type="Proteomes" id="UP001174694">
    <property type="component" value="Unassembled WGS sequence"/>
</dbReference>
<reference evidence="4" key="1">
    <citation type="submission" date="2022-07" db="EMBL/GenBank/DDBJ databases">
        <title>Fungi with potential for degradation of polypropylene.</title>
        <authorList>
            <person name="Gostincar C."/>
        </authorList>
    </citation>
    <scope>NUCLEOTIDE SEQUENCE</scope>
    <source>
        <strain evidence="4">EXF-13308</strain>
    </source>
</reference>
<organism evidence="4 5">
    <name type="scientific">Pleurostoma richardsiae</name>
    <dbReference type="NCBI Taxonomy" id="41990"/>
    <lineage>
        <taxon>Eukaryota</taxon>
        <taxon>Fungi</taxon>
        <taxon>Dikarya</taxon>
        <taxon>Ascomycota</taxon>
        <taxon>Pezizomycotina</taxon>
        <taxon>Sordariomycetes</taxon>
        <taxon>Sordariomycetidae</taxon>
        <taxon>Calosphaeriales</taxon>
        <taxon>Pleurostomataceae</taxon>
        <taxon>Pleurostoma</taxon>
    </lineage>
</organism>
<name>A0AA38RC33_9PEZI</name>
<dbReference type="AlphaFoldDB" id="A0AA38RC33"/>
<sequence length="981" mass="111203">MAEQGVETTTVDNTRFAWKKFENSSTTYSIKVVGEALDAAVEHSSKLKETLKSAIMRAKSDPDLKAFEVLSVPRLTNWLEEIEDLVQRSRKLEVLVGVAGDSGLGKTALLNALLGFRDLLPSSNQSAATATVCQVAWNPHPSSKKLFRAEIVFRSLEDVREELEKFFDDLTTRREMQRRRDQQEQSEDEGMNSDESADLDQDDIGEVEASIGEGLEKIEAIWGLDEEQVESMSAAEVLDAHSELTSLLSTTEQVWNSDQKAFSKRIKPYLDSTDIDIGGKQYKIWPLIDHVKLFVKADILKDGVVLVDLPGLSDATGTRSAVAMKFFQRLDITCIVSPGHRGADNKSATQLIGSNLEMAMRLDGKFNSQRFCAVLTKIDDIDYSSFVNDSREAQTDLGLQEAAHNLEKLVKKCKELTADLQEKEKALDVEEQNLARAKSDIERLDISSAKYRKATEVVLKRKNLKVAEASFESHKASVLDVTRKLALKSRRARYHEGCLVHQCIRARNAFLKQKIVLGYNKAQKRLNKKAGVDENDHDTIQVFPTSARVFWKLGDDPQNPPTGFCDLRYTGIPRFQAWIRTTTIPQRMTHARALLNSFHELLNQIETWSNDECQDVVVRVDRGIVQRDHMEPLYSKIRENLDNVGKDLDKKVQQCDPLHNKSKAAKGLRKTVVDAVERWCYIEPRDLKCHVKMHWLTFQAIINVHGAVFRSKGKLKKTYTWMEDMATDFFEDIVEMWHQALHVKLPKQEGFARRSLETSWNSALKDLSINLTALFPAEKSYLDKQVEGLLPIKEKAKDMVCECIGDVSAGSAGVHAEVSHFLQSKWDAAFEKASKDRGKGQYKRQRESLRRFAVRNTTSVYEKCIKSVNQKLKDDMDAFPQNLDEAWNACMGDFRNHVDLILDNIFATAYPEAENPEAMSKEMAFQHEIRQHIILWKVNWRESVVDGLTVDVDIPEVYGESLYSDNAAAVDEEVTMADQTA</sequence>
<protein>
    <submittedName>
        <fullName evidence="4">Dynamin, GTPase domain protein</fullName>
    </submittedName>
</protein>
<accession>A0AA38RC33</accession>
<feature type="compositionally biased region" description="Acidic residues" evidence="2">
    <location>
        <begin position="184"/>
        <end position="202"/>
    </location>
</feature>
<comment type="caution">
    <text evidence="4">The sequence shown here is derived from an EMBL/GenBank/DDBJ whole genome shotgun (WGS) entry which is preliminary data.</text>
</comment>
<evidence type="ECO:0000313" key="5">
    <source>
        <dbReference type="Proteomes" id="UP001174694"/>
    </source>
</evidence>
<evidence type="ECO:0000256" key="2">
    <source>
        <dbReference type="SAM" id="MobiDB-lite"/>
    </source>
</evidence>
<dbReference type="InterPro" id="IPR045063">
    <property type="entry name" value="Dynamin_N"/>
</dbReference>
<dbReference type="Gene3D" id="3.40.50.300">
    <property type="entry name" value="P-loop containing nucleotide triphosphate hydrolases"/>
    <property type="match status" value="1"/>
</dbReference>
<feature type="domain" description="Dynamin N-terminal" evidence="3">
    <location>
        <begin position="96"/>
        <end position="352"/>
    </location>
</feature>
<dbReference type="SUPFAM" id="SSF52540">
    <property type="entry name" value="P-loop containing nucleoside triphosphate hydrolases"/>
    <property type="match status" value="1"/>
</dbReference>
<evidence type="ECO:0000259" key="3">
    <source>
        <dbReference type="Pfam" id="PF00350"/>
    </source>
</evidence>
<dbReference type="PANTHER" id="PTHR36681">
    <property type="entry name" value="NUCLEAR GTPASE, GERMINAL CENTER-ASSOCIATED, TANDEM DUPLICATE 3"/>
    <property type="match status" value="1"/>
</dbReference>
<dbReference type="PANTHER" id="PTHR36681:SF3">
    <property type="entry name" value="NUCLEAR GTPASE, GERMINAL CENTER-ASSOCIATED, TANDEM DUPLICATE 3"/>
    <property type="match status" value="1"/>
</dbReference>
<feature type="region of interest" description="Disordered" evidence="2">
    <location>
        <begin position="175"/>
        <end position="202"/>
    </location>
</feature>
<dbReference type="Pfam" id="PF00350">
    <property type="entry name" value="Dynamin_N"/>
    <property type="match status" value="1"/>
</dbReference>